<dbReference type="AlphaFoldDB" id="A0A846HIQ0"/>
<organism evidence="2 3">
    <name type="scientific">Hassallia byssoidea VB512170</name>
    <dbReference type="NCBI Taxonomy" id="1304833"/>
    <lineage>
        <taxon>Bacteria</taxon>
        <taxon>Bacillati</taxon>
        <taxon>Cyanobacteriota</taxon>
        <taxon>Cyanophyceae</taxon>
        <taxon>Nostocales</taxon>
        <taxon>Tolypothrichaceae</taxon>
        <taxon>Hassallia</taxon>
    </lineage>
</organism>
<gene>
    <name evidence="2" type="ORF">PI95_033245</name>
</gene>
<keyword evidence="3" id="KW-1185">Reference proteome</keyword>
<dbReference type="Gene3D" id="3.30.160.250">
    <property type="match status" value="1"/>
</dbReference>
<dbReference type="PROSITE" id="PS51257">
    <property type="entry name" value="PROKAR_LIPOPROTEIN"/>
    <property type="match status" value="1"/>
</dbReference>
<feature type="domain" description="HicB-like antitoxin of toxin-antitoxin system" evidence="1">
    <location>
        <begin position="5"/>
        <end position="59"/>
    </location>
</feature>
<dbReference type="Pfam" id="PF15919">
    <property type="entry name" value="HicB_lk_antitox"/>
    <property type="match status" value="1"/>
</dbReference>
<evidence type="ECO:0000313" key="3">
    <source>
        <dbReference type="Proteomes" id="UP000031549"/>
    </source>
</evidence>
<evidence type="ECO:0000259" key="1">
    <source>
        <dbReference type="Pfam" id="PF15919"/>
    </source>
</evidence>
<dbReference type="PANTHER" id="PTHR34504">
    <property type="entry name" value="ANTITOXIN HICB"/>
    <property type="match status" value="1"/>
</dbReference>
<proteinExistence type="predicted"/>
<comment type="caution">
    <text evidence="2">The sequence shown here is derived from an EMBL/GenBank/DDBJ whole genome shotgun (WGS) entry which is preliminary data.</text>
</comment>
<dbReference type="InterPro" id="IPR031807">
    <property type="entry name" value="HicB-like"/>
</dbReference>
<reference evidence="2 3" key="1">
    <citation type="journal article" date="2015" name="Genome Announc.">
        <title>Draft Genome Sequence of Cyanobacterium Hassallia byssoidea Strain VB512170, Isolated from Monuments in India.</title>
        <authorList>
            <person name="Singh D."/>
            <person name="Chandrababunaidu M.M."/>
            <person name="Panda A."/>
            <person name="Sen D."/>
            <person name="Bhattacharyya S."/>
            <person name="Adhikary S.P."/>
            <person name="Tripathy S."/>
        </authorList>
    </citation>
    <scope>NUCLEOTIDE SEQUENCE [LARGE SCALE GENOMIC DNA]</scope>
    <source>
        <strain evidence="2 3">VB512170</strain>
    </source>
</reference>
<dbReference type="SUPFAM" id="SSF143100">
    <property type="entry name" value="TTHA1013/TTHA0281-like"/>
    <property type="match status" value="1"/>
</dbReference>
<dbReference type="RefSeq" id="WP_039737625.1">
    <property type="nucleotide sequence ID" value="NZ_JTCM02000166.1"/>
</dbReference>
<evidence type="ECO:0000313" key="2">
    <source>
        <dbReference type="EMBL" id="NEU77225.1"/>
    </source>
</evidence>
<dbReference type="InterPro" id="IPR051404">
    <property type="entry name" value="TA_system_antitoxin"/>
</dbReference>
<dbReference type="EMBL" id="JTCM02000166">
    <property type="protein sequence ID" value="NEU77225.1"/>
    <property type="molecule type" value="Genomic_DNA"/>
</dbReference>
<name>A0A846HIQ0_9CYAN</name>
<accession>A0A846HIQ0</accession>
<dbReference type="InterPro" id="IPR035069">
    <property type="entry name" value="TTHA1013/TTHA0281-like"/>
</dbReference>
<dbReference type="Proteomes" id="UP000031549">
    <property type="component" value="Unassembled WGS sequence"/>
</dbReference>
<dbReference type="PANTHER" id="PTHR34504:SF2">
    <property type="entry name" value="UPF0150 PROTEIN SSL0259"/>
    <property type="match status" value="1"/>
</dbReference>
<sequence length="71" mass="7982">MTREFNVIIERDSEGYFVASVPSLAGCHTQAKSLDELIERIKEAIELCLEVEQEKAEALEFVGVQRVSVQV</sequence>
<protein>
    <submittedName>
        <fullName evidence="2">Type II toxin-antitoxin system HicB family antitoxin</fullName>
    </submittedName>
</protein>